<dbReference type="InterPro" id="IPR001763">
    <property type="entry name" value="Rhodanese-like_dom"/>
</dbReference>
<proteinExistence type="predicted"/>
<dbReference type="InterPro" id="IPR001307">
    <property type="entry name" value="Thiosulphate_STrfase_CS"/>
</dbReference>
<dbReference type="PANTHER" id="PTHR11364:SF27">
    <property type="entry name" value="SULFURTRANSFERASE"/>
    <property type="match status" value="1"/>
</dbReference>
<evidence type="ECO:0000256" key="1">
    <source>
        <dbReference type="ARBA" id="ARBA00022679"/>
    </source>
</evidence>
<feature type="domain" description="Rhodanese" evidence="3">
    <location>
        <begin position="20"/>
        <end position="144"/>
    </location>
</feature>
<dbReference type="eggNOG" id="COG2897">
    <property type="taxonomic scope" value="Bacteria"/>
</dbReference>
<dbReference type="EC" id="2.8.1.1" evidence="4"/>
<dbReference type="KEGG" id="kvl:KVU_1838"/>
<dbReference type="Pfam" id="PF00581">
    <property type="entry name" value="Rhodanese"/>
    <property type="match status" value="2"/>
</dbReference>
<dbReference type="PATRIC" id="fig|759362.5.peg.1899"/>
<dbReference type="SMART" id="SM00450">
    <property type="entry name" value="RHOD"/>
    <property type="match status" value="2"/>
</dbReference>
<dbReference type="PROSITE" id="PS50206">
    <property type="entry name" value="RHODANESE_3"/>
    <property type="match status" value="2"/>
</dbReference>
<reference evidence="4 5" key="1">
    <citation type="journal article" date="2011" name="J. Bacteriol.">
        <title>Complete genome sequence of the industrial strain Ketogulonicigenium vulgare WSH-001.</title>
        <authorList>
            <person name="Liu L."/>
            <person name="Li Y."/>
            <person name="Zhang J."/>
            <person name="Zhou Z."/>
            <person name="Liu J."/>
            <person name="Li X."/>
            <person name="Zhou J."/>
            <person name="Du G."/>
            <person name="Wang L."/>
            <person name="Chen J."/>
        </authorList>
    </citation>
    <scope>NUCLEOTIDE SEQUENCE [LARGE SCALE GENOMIC DNA]</scope>
    <source>
        <strain evidence="4 5">WSH-001</strain>
    </source>
</reference>
<organism evidence="4 5">
    <name type="scientific">Ketogulonicigenium vulgare (strain WSH-001)</name>
    <dbReference type="NCBI Taxonomy" id="759362"/>
    <lineage>
        <taxon>Bacteria</taxon>
        <taxon>Pseudomonadati</taxon>
        <taxon>Pseudomonadota</taxon>
        <taxon>Alphaproteobacteria</taxon>
        <taxon>Rhodobacterales</taxon>
        <taxon>Roseobacteraceae</taxon>
        <taxon>Ketogulonicigenium</taxon>
    </lineage>
</organism>
<dbReference type="InterPro" id="IPR045078">
    <property type="entry name" value="TST/MPST-like"/>
</dbReference>
<keyword evidence="5" id="KW-1185">Reference proteome</keyword>
<dbReference type="CDD" id="cd01449">
    <property type="entry name" value="TST_Repeat_2"/>
    <property type="match status" value="1"/>
</dbReference>
<sequence length="291" mass="30840">MSSRHSEYLISTADLQAALADPDLVILDATTTLVPNAARTFDIVTGQADFEAAHIPGAQFVDLERDLSRPAPGLLFTLAEVADFAAAATRLGIGAASRVVVYSSAQPGWAVRLWLTLRAYGFSQVKVLDGGLMAWRAEDRPVDTGPARPRPLPVQPFAWRDDRAAFFTDTARVEQAVTSGDAILVNALGRDYFAGTAAITYGRKGNIPGSRNLPTSALVGADGRFLSADDLAQLYAAEGIAADQATITYCGAGVAASNVAFGRLLLGLDDTRVYDGSLMEWAQDPARPLVP</sequence>
<accession>F9Y3Y6</accession>
<name>F9Y3Y6_KETVW</name>
<feature type="domain" description="Rhodanese" evidence="3">
    <location>
        <begin position="203"/>
        <end position="290"/>
    </location>
</feature>
<keyword evidence="4" id="KW-0670">Pyruvate</keyword>
<keyword evidence="2" id="KW-0677">Repeat</keyword>
<dbReference type="EMBL" id="CP002018">
    <property type="protein sequence ID" value="AEM41677.1"/>
    <property type="molecule type" value="Genomic_DNA"/>
</dbReference>
<dbReference type="PANTHER" id="PTHR11364">
    <property type="entry name" value="THIOSULFATE SULFERTANSFERASE"/>
    <property type="match status" value="1"/>
</dbReference>
<dbReference type="OrthoDB" id="9781034at2"/>
<evidence type="ECO:0000313" key="5">
    <source>
        <dbReference type="Proteomes" id="UP000000692"/>
    </source>
</evidence>
<dbReference type="SUPFAM" id="SSF52821">
    <property type="entry name" value="Rhodanese/Cell cycle control phosphatase"/>
    <property type="match status" value="2"/>
</dbReference>
<dbReference type="AlphaFoldDB" id="F9Y3Y6"/>
<evidence type="ECO:0000313" key="4">
    <source>
        <dbReference type="EMBL" id="AEM41677.1"/>
    </source>
</evidence>
<keyword evidence="1 4" id="KW-0808">Transferase</keyword>
<dbReference type="GO" id="GO:0004792">
    <property type="term" value="F:thiosulfate-cyanide sulfurtransferase activity"/>
    <property type="evidence" value="ECO:0007669"/>
    <property type="project" value="UniProtKB-EC"/>
</dbReference>
<evidence type="ECO:0000259" key="3">
    <source>
        <dbReference type="PROSITE" id="PS50206"/>
    </source>
</evidence>
<dbReference type="HOGENOM" id="CLU_031618_0_0_5"/>
<dbReference type="CDD" id="cd01448">
    <property type="entry name" value="TST_Repeat_1"/>
    <property type="match status" value="1"/>
</dbReference>
<protein>
    <submittedName>
        <fullName evidence="4">3-mercaptopyruvate sulfurtransferase (Rhodanese-like protein protein)</fullName>
        <ecNumber evidence="4">2.8.1.1</ecNumber>
    </submittedName>
</protein>
<dbReference type="PROSITE" id="PS00380">
    <property type="entry name" value="RHODANESE_1"/>
    <property type="match status" value="1"/>
</dbReference>
<dbReference type="InterPro" id="IPR036873">
    <property type="entry name" value="Rhodanese-like_dom_sf"/>
</dbReference>
<dbReference type="Gene3D" id="3.40.250.10">
    <property type="entry name" value="Rhodanese-like domain"/>
    <property type="match status" value="2"/>
</dbReference>
<dbReference type="RefSeq" id="WP_013385042.1">
    <property type="nucleotide sequence ID" value="NC_017384.1"/>
</dbReference>
<gene>
    <name evidence="4" type="ordered locus">KVU_1838</name>
</gene>
<evidence type="ECO:0000256" key="2">
    <source>
        <dbReference type="ARBA" id="ARBA00022737"/>
    </source>
</evidence>
<dbReference type="Proteomes" id="UP000000692">
    <property type="component" value="Chromosome"/>
</dbReference>